<protein>
    <submittedName>
        <fullName evidence="5">Haloacid dehalogenase</fullName>
    </submittedName>
</protein>
<keyword evidence="3" id="KW-0479">Metal-binding</keyword>
<comment type="similarity">
    <text evidence="2">Belongs to the HAD-like hydrolase superfamily. CbbY/CbbZ/Gph/YieH family.</text>
</comment>
<evidence type="ECO:0000256" key="2">
    <source>
        <dbReference type="ARBA" id="ARBA00006171"/>
    </source>
</evidence>
<reference evidence="5 6" key="1">
    <citation type="submission" date="2013-07" db="EMBL/GenBank/DDBJ databases">
        <title>Thalassospira permensis NBRC 106175 Genome Sequencing.</title>
        <authorList>
            <person name="Lai Q."/>
            <person name="Shao Z."/>
        </authorList>
    </citation>
    <scope>NUCLEOTIDE SEQUENCE [LARGE SCALE GENOMIC DNA]</scope>
    <source>
        <strain evidence="5 6">NBRC 106175</strain>
    </source>
</reference>
<evidence type="ECO:0000256" key="3">
    <source>
        <dbReference type="ARBA" id="ARBA00022723"/>
    </source>
</evidence>
<evidence type="ECO:0000256" key="4">
    <source>
        <dbReference type="ARBA" id="ARBA00022842"/>
    </source>
</evidence>
<comment type="cofactor">
    <cofactor evidence="1">
        <name>Mg(2+)</name>
        <dbReference type="ChEBI" id="CHEBI:18420"/>
    </cofactor>
</comment>
<gene>
    <name evidence="5" type="ORF">SMB34_11455</name>
</gene>
<dbReference type="InterPro" id="IPR036412">
    <property type="entry name" value="HAD-like_sf"/>
</dbReference>
<keyword evidence="4" id="KW-0460">Magnesium</keyword>
<dbReference type="InterPro" id="IPR051600">
    <property type="entry name" value="Beta-PGM-like"/>
</dbReference>
<dbReference type="Gene3D" id="3.40.50.1000">
    <property type="entry name" value="HAD superfamily/HAD-like"/>
    <property type="match status" value="1"/>
</dbReference>
<dbReference type="Proteomes" id="UP000027463">
    <property type="component" value="Unassembled WGS sequence"/>
</dbReference>
<dbReference type="InterPro" id="IPR006439">
    <property type="entry name" value="HAD-SF_hydro_IA"/>
</dbReference>
<dbReference type="SFLD" id="SFLDG01135">
    <property type="entry name" value="C1.5.6:_HAD__Beta-PGM__Phospha"/>
    <property type="match status" value="1"/>
</dbReference>
<comment type="caution">
    <text evidence="5">The sequence shown here is derived from an EMBL/GenBank/DDBJ whole genome shotgun (WGS) entry which is preliminary data.</text>
</comment>
<dbReference type="SUPFAM" id="SSF56784">
    <property type="entry name" value="HAD-like"/>
    <property type="match status" value="1"/>
</dbReference>
<name>A0ABR4TUV6_9PROT</name>
<dbReference type="NCBIfam" id="TIGR01509">
    <property type="entry name" value="HAD-SF-IA-v3"/>
    <property type="match status" value="1"/>
</dbReference>
<sequence length="232" mass="25022">MSDRMMDSIVTKKPVVRGVIFDCDGVLVDTENLANRVLTDLLCEYGCDMTPAQSHQFFIGGTLAAVAPKMAEAFGVTLPDDWIKECYARTFKSFEKDLKPYPDLDPVLDLLDAKGIPMAIGSNGPHDKMDVSLGKVGLLDRFRGRICSAHDVQHAKPAPDVYLLAAEKIGIDITECVVIDDSISGVRAGVASEATTIGLVDLTSADALRGAGAHYVAENHLALRDFLADWLA</sequence>
<dbReference type="Gene3D" id="1.10.150.240">
    <property type="entry name" value="Putative phosphatase, domain 2"/>
    <property type="match status" value="1"/>
</dbReference>
<keyword evidence="6" id="KW-1185">Reference proteome</keyword>
<dbReference type="InterPro" id="IPR023214">
    <property type="entry name" value="HAD_sf"/>
</dbReference>
<proteinExistence type="inferred from homology"/>
<dbReference type="EMBL" id="AUNC01000002">
    <property type="protein sequence ID" value="KEO59178.1"/>
    <property type="molecule type" value="Genomic_DNA"/>
</dbReference>
<dbReference type="PANTHER" id="PTHR46193:SF10">
    <property type="entry name" value="6-PHOSPHOGLUCONATE PHOSPHATASE"/>
    <property type="match status" value="1"/>
</dbReference>
<evidence type="ECO:0000313" key="6">
    <source>
        <dbReference type="Proteomes" id="UP000027463"/>
    </source>
</evidence>
<dbReference type="SFLD" id="SFLDS00003">
    <property type="entry name" value="Haloacid_Dehalogenase"/>
    <property type="match status" value="1"/>
</dbReference>
<dbReference type="Pfam" id="PF00702">
    <property type="entry name" value="Hydrolase"/>
    <property type="match status" value="1"/>
</dbReference>
<organism evidence="5 6">
    <name type="scientific">Thalassospira permensis NBRC 106175</name>
    <dbReference type="NCBI Taxonomy" id="1353532"/>
    <lineage>
        <taxon>Bacteria</taxon>
        <taxon>Pseudomonadati</taxon>
        <taxon>Pseudomonadota</taxon>
        <taxon>Alphaproteobacteria</taxon>
        <taxon>Rhodospirillales</taxon>
        <taxon>Thalassospiraceae</taxon>
        <taxon>Thalassospira</taxon>
    </lineage>
</organism>
<evidence type="ECO:0000256" key="1">
    <source>
        <dbReference type="ARBA" id="ARBA00001946"/>
    </source>
</evidence>
<accession>A0ABR4TUV6</accession>
<evidence type="ECO:0000313" key="5">
    <source>
        <dbReference type="EMBL" id="KEO59178.1"/>
    </source>
</evidence>
<dbReference type="SFLD" id="SFLDG01129">
    <property type="entry name" value="C1.5:_HAD__Beta-PGM__Phosphata"/>
    <property type="match status" value="1"/>
</dbReference>
<dbReference type="InterPro" id="IPR023198">
    <property type="entry name" value="PGP-like_dom2"/>
</dbReference>
<dbReference type="PANTHER" id="PTHR46193">
    <property type="entry name" value="6-PHOSPHOGLUCONATE PHOSPHATASE"/>
    <property type="match status" value="1"/>
</dbReference>